<keyword evidence="4" id="KW-0862">Zinc</keyword>
<dbReference type="GO" id="GO:0008270">
    <property type="term" value="F:zinc ion binding"/>
    <property type="evidence" value="ECO:0007669"/>
    <property type="project" value="UniProtKB-KW"/>
</dbReference>
<dbReference type="Gene3D" id="2.30.30.140">
    <property type="match status" value="1"/>
</dbReference>
<dbReference type="Pfam" id="PF25092">
    <property type="entry name" value="SH3_KIN17_C"/>
    <property type="match status" value="1"/>
</dbReference>
<dbReference type="Pfam" id="PF10357">
    <property type="entry name" value="WH_KIN17"/>
    <property type="match status" value="1"/>
</dbReference>
<comment type="similarity">
    <text evidence="1">Belongs to the KIN17 family.</text>
</comment>
<dbReference type="InterPro" id="IPR036236">
    <property type="entry name" value="Znf_C2H2_sf"/>
</dbReference>
<protein>
    <recommendedName>
        <fullName evidence="5">DNA/RNA-binding protein Kin17 WH-like domain-containing protein</fullName>
    </recommendedName>
</protein>
<keyword evidence="3" id="KW-0863">Zinc-finger</keyword>
<evidence type="ECO:0000256" key="4">
    <source>
        <dbReference type="ARBA" id="ARBA00022833"/>
    </source>
</evidence>
<evidence type="ECO:0000256" key="2">
    <source>
        <dbReference type="ARBA" id="ARBA00022723"/>
    </source>
</evidence>
<dbReference type="InterPro" id="IPR041995">
    <property type="entry name" value="KOW_KIN17"/>
</dbReference>
<keyword evidence="7" id="KW-1185">Reference proteome</keyword>
<evidence type="ECO:0000313" key="7">
    <source>
        <dbReference type="Proteomes" id="UP000678499"/>
    </source>
</evidence>
<gene>
    <name evidence="6" type="ORF">NMOB1V02_LOCUS4547</name>
</gene>
<dbReference type="Pfam" id="PF18131">
    <property type="entry name" value="KN17_SH3"/>
    <property type="match status" value="1"/>
</dbReference>
<dbReference type="InterPro" id="IPR056767">
    <property type="entry name" value="C2H2-Znf_KIN17"/>
</dbReference>
<dbReference type="OrthoDB" id="10266249at2759"/>
<dbReference type="FunFam" id="1.10.10.2030:FF:000001">
    <property type="entry name" value="DNA/RNA-binding protein KIN17, putative"/>
    <property type="match status" value="1"/>
</dbReference>
<dbReference type="GO" id="GO:0006260">
    <property type="term" value="P:DNA replication"/>
    <property type="evidence" value="ECO:0007669"/>
    <property type="project" value="TreeGrafter"/>
</dbReference>
<dbReference type="AlphaFoldDB" id="A0A7R9BMM9"/>
<dbReference type="Gene3D" id="1.10.10.2030">
    <property type="entry name" value="DNA/RNA-binding protein Kin17, conserved domain"/>
    <property type="match status" value="1"/>
</dbReference>
<evidence type="ECO:0000256" key="3">
    <source>
        <dbReference type="ARBA" id="ARBA00022771"/>
    </source>
</evidence>
<dbReference type="Gene3D" id="2.30.30.30">
    <property type="match status" value="1"/>
</dbReference>
<dbReference type="EMBL" id="OA882755">
    <property type="protein sequence ID" value="CAD7276797.1"/>
    <property type="molecule type" value="Genomic_DNA"/>
</dbReference>
<keyword evidence="2" id="KW-0479">Metal-binding</keyword>
<evidence type="ECO:0000313" key="6">
    <source>
        <dbReference type="EMBL" id="CAD7276797.1"/>
    </source>
</evidence>
<dbReference type="GO" id="GO:0006974">
    <property type="term" value="P:DNA damage response"/>
    <property type="evidence" value="ECO:0007669"/>
    <property type="project" value="TreeGrafter"/>
</dbReference>
<dbReference type="InterPro" id="IPR019447">
    <property type="entry name" value="DNA/RNA-bd_Kin17_WH-like_dom"/>
</dbReference>
<proteinExistence type="inferred from homology"/>
<sequence length="645" mass="73895">MRNVEILRTASMVVVMALIFAYLRKPLVEHHEINVRSLPLKKLASDNLIHSSVVCVPSAVGKQCSYRNLLFFIEEHVFVFVFGENSRLLGITLEELGGFNGVPVLDHRSELMRVAVCFAEDLQFLLPNYVFSTPENPLVFFHRFKPDNLMHVLHDDVFPLMATQQFWCELSESKCPSVFIIICDSKGSNKYDIIYEATTEGRAIIWNDFLHEIAQFRVKMPKAEKGTPKYIANKIKAKGLQKLRWYCQMCQKQCRDENGFKCHTSSESHQRQLLLFADNPHKYLDSFSKEFEESYMQLVRRCYGTKRVNANQVYQELIKDRSHIHMNATVWVTLTGFVKHLGRCGKVIADQTEKGWFITYIDRDPDTIARQEALAKKKKMEKDDEERLQEFIDRQVELGKKEEEDLANEEKFTELVRPHDDETPIKLELKLSEKALKRSALVKNEDNAGPSSQSAAKMTKLEAATRTDVKDKKKWKADQKPNVLAEMMKENEERKEKINRKDQWITEGIVVKVVTKSLGDQFYRKKGVIIQVGNKKNADFPDPYCAIVKMNDTGARIKLDQAHLETVIPATGRIVKIVNGSYRGEEAILLSIHEKLFSTSLEIKGSFSQSSADSEIRWPMMCLPSTNDLVVSVGVPGRSANASFV</sequence>
<dbReference type="InterPro" id="IPR038254">
    <property type="entry name" value="KIN17_WH-like_sf"/>
</dbReference>
<feature type="domain" description="DNA/RNA-binding protein Kin17 WH-like" evidence="5">
    <location>
        <begin position="271"/>
        <end position="397"/>
    </location>
</feature>
<evidence type="ECO:0000256" key="1">
    <source>
        <dbReference type="ARBA" id="ARBA00008517"/>
    </source>
</evidence>
<dbReference type="EMBL" id="CAJPEX010000718">
    <property type="protein sequence ID" value="CAG0916949.1"/>
    <property type="molecule type" value="Genomic_DNA"/>
</dbReference>
<accession>A0A7R9BMM9</accession>
<name>A0A7R9BMM9_9CRUS</name>
<dbReference type="SUPFAM" id="SSF57667">
    <property type="entry name" value="beta-beta-alpha zinc fingers"/>
    <property type="match status" value="1"/>
</dbReference>
<dbReference type="Pfam" id="PF25095">
    <property type="entry name" value="C2H2-zf_KIN17"/>
    <property type="match status" value="1"/>
</dbReference>
<dbReference type="GO" id="GO:0003690">
    <property type="term" value="F:double-stranded DNA binding"/>
    <property type="evidence" value="ECO:0007669"/>
    <property type="project" value="TreeGrafter"/>
</dbReference>
<dbReference type="InterPro" id="IPR014722">
    <property type="entry name" value="Rib_uL2_dom2"/>
</dbReference>
<dbReference type="Proteomes" id="UP000678499">
    <property type="component" value="Unassembled WGS sequence"/>
</dbReference>
<dbReference type="InterPro" id="IPR041330">
    <property type="entry name" value="KN17_SH3"/>
</dbReference>
<dbReference type="PANTHER" id="PTHR12805:SF0">
    <property type="entry name" value="DNA_RNA-BINDING PROTEIN KIN17"/>
    <property type="match status" value="1"/>
</dbReference>
<reference evidence="6" key="1">
    <citation type="submission" date="2020-11" db="EMBL/GenBank/DDBJ databases">
        <authorList>
            <person name="Tran Van P."/>
        </authorList>
    </citation>
    <scope>NUCLEOTIDE SEQUENCE</scope>
</reference>
<organism evidence="6">
    <name type="scientific">Notodromas monacha</name>
    <dbReference type="NCBI Taxonomy" id="399045"/>
    <lineage>
        <taxon>Eukaryota</taxon>
        <taxon>Metazoa</taxon>
        <taxon>Ecdysozoa</taxon>
        <taxon>Arthropoda</taxon>
        <taxon>Crustacea</taxon>
        <taxon>Oligostraca</taxon>
        <taxon>Ostracoda</taxon>
        <taxon>Podocopa</taxon>
        <taxon>Podocopida</taxon>
        <taxon>Cypridocopina</taxon>
        <taxon>Cypridoidea</taxon>
        <taxon>Cyprididae</taxon>
        <taxon>Notodromas</taxon>
    </lineage>
</organism>
<dbReference type="InterPro" id="IPR037321">
    <property type="entry name" value="KIN17-like"/>
</dbReference>
<evidence type="ECO:0000259" key="5">
    <source>
        <dbReference type="SMART" id="SM01253"/>
    </source>
</evidence>
<dbReference type="PANTHER" id="PTHR12805">
    <property type="entry name" value="KIN17 KIN, ANTIGENIC DETERMINANT OF RECA PROTEIN HOMOLOG"/>
    <property type="match status" value="1"/>
</dbReference>
<dbReference type="SMART" id="SM01253">
    <property type="entry name" value="Kin17_mid"/>
    <property type="match status" value="1"/>
</dbReference>
<dbReference type="GO" id="GO:0005634">
    <property type="term" value="C:nucleus"/>
    <property type="evidence" value="ECO:0007669"/>
    <property type="project" value="TreeGrafter"/>
</dbReference>